<name>A0A1B1B2K4_9ACTN</name>
<feature type="region of interest" description="Disordered" evidence="1">
    <location>
        <begin position="1"/>
        <end position="22"/>
    </location>
</feature>
<dbReference type="RefSeq" id="WP_067310202.1">
    <property type="nucleotide sequence ID" value="NZ_CP016279.1"/>
</dbReference>
<dbReference type="STRING" id="68214.AVL59_29075"/>
<feature type="transmembrane region" description="Helical" evidence="2">
    <location>
        <begin position="72"/>
        <end position="92"/>
    </location>
</feature>
<feature type="transmembrane region" description="Helical" evidence="2">
    <location>
        <begin position="329"/>
        <end position="355"/>
    </location>
</feature>
<evidence type="ECO:0000313" key="4">
    <source>
        <dbReference type="EMBL" id="MBP2047737.1"/>
    </source>
</evidence>
<dbReference type="SUPFAM" id="SSF103473">
    <property type="entry name" value="MFS general substrate transporter"/>
    <property type="match status" value="1"/>
</dbReference>
<proteinExistence type="predicted"/>
<dbReference type="EMBL" id="JAGGLP010000001">
    <property type="protein sequence ID" value="MBP2047737.1"/>
    <property type="molecule type" value="Genomic_DNA"/>
</dbReference>
<feature type="transmembrane region" description="Helical" evidence="2">
    <location>
        <begin position="172"/>
        <end position="190"/>
    </location>
</feature>
<dbReference type="KEGG" id="sgs:AVL59_29075"/>
<dbReference type="OrthoDB" id="4148831at2"/>
<dbReference type="InterPro" id="IPR011701">
    <property type="entry name" value="MFS"/>
</dbReference>
<sequence>MPQDTAGPADAGGVTEAAPPPTPVATGLLGGYRALMTAPGARRLAAASLLSKFPINMFSISVLLLVPPVYSIGAAGLTISTMLIANALTSPLRGRIADRYPAKPVLLSCLVCYLGGLAGLLASVSARLPFATVAASAAVMGMCFPPVSIMLRTYWRGAVEERQQGAANALESALMDLTLITGPVLAAWLSTTLSPMLPLVLSGPLMAVAVLLLVSLRRPGLHPAADRTKDWLRPLRPVRLRRVFTAHVLFCAALAATEVVLPVYAQKHDAIGFSGLYLAGLSVGSMVGALGLAAVTPGIRRRAQPAVLLAGFVVGGCVLALAMHAPPALVLIVCPLTGATIGSTFTALFTTVGTLTPAGCENETQGWMTSITQVGFAVGASSSAALAAGHDSSLFLLVAAPAAGTAALVFPRASASGTAALR</sequence>
<accession>A0A1B1B2K4</accession>
<dbReference type="Gene3D" id="1.20.1250.20">
    <property type="entry name" value="MFS general substrate transporter like domains"/>
    <property type="match status" value="1"/>
</dbReference>
<dbReference type="InterPro" id="IPR036259">
    <property type="entry name" value="MFS_trans_sf"/>
</dbReference>
<feature type="transmembrane region" description="Helical" evidence="2">
    <location>
        <begin position="271"/>
        <end position="294"/>
    </location>
</feature>
<evidence type="ECO:0000313" key="5">
    <source>
        <dbReference type="Proteomes" id="UP000092659"/>
    </source>
</evidence>
<evidence type="ECO:0000313" key="3">
    <source>
        <dbReference type="EMBL" id="ANP53056.1"/>
    </source>
</evidence>
<keyword evidence="2" id="KW-1133">Transmembrane helix</keyword>
<feature type="transmembrane region" description="Helical" evidence="2">
    <location>
        <begin position="196"/>
        <end position="214"/>
    </location>
</feature>
<feature type="transmembrane region" description="Helical" evidence="2">
    <location>
        <begin position="243"/>
        <end position="265"/>
    </location>
</feature>
<dbReference type="EMBL" id="CP016279">
    <property type="protein sequence ID" value="ANP53056.1"/>
    <property type="molecule type" value="Genomic_DNA"/>
</dbReference>
<dbReference type="Proteomes" id="UP001519309">
    <property type="component" value="Unassembled WGS sequence"/>
</dbReference>
<feature type="transmembrane region" description="Helical" evidence="2">
    <location>
        <begin position="130"/>
        <end position="151"/>
    </location>
</feature>
<evidence type="ECO:0000256" key="2">
    <source>
        <dbReference type="SAM" id="Phobius"/>
    </source>
</evidence>
<dbReference type="AlphaFoldDB" id="A0A1B1B2K4"/>
<organism evidence="3 5">
    <name type="scientific">Streptomyces griseochromogenes</name>
    <dbReference type="NCBI Taxonomy" id="68214"/>
    <lineage>
        <taxon>Bacteria</taxon>
        <taxon>Bacillati</taxon>
        <taxon>Actinomycetota</taxon>
        <taxon>Actinomycetes</taxon>
        <taxon>Kitasatosporales</taxon>
        <taxon>Streptomycetaceae</taxon>
        <taxon>Streptomyces</taxon>
    </lineage>
</organism>
<keyword evidence="2" id="KW-0812">Transmembrane</keyword>
<feature type="transmembrane region" description="Helical" evidence="2">
    <location>
        <begin position="306"/>
        <end position="323"/>
    </location>
</feature>
<protein>
    <submittedName>
        <fullName evidence="4">MFS family permease</fullName>
    </submittedName>
</protein>
<dbReference type="Proteomes" id="UP000092659">
    <property type="component" value="Chromosome"/>
</dbReference>
<reference evidence="4 6" key="2">
    <citation type="submission" date="2021-03" db="EMBL/GenBank/DDBJ databases">
        <title>Genomic Encyclopedia of Type Strains, Phase IV (KMG-IV): sequencing the most valuable type-strain genomes for metagenomic binning, comparative biology and taxonomic classification.</title>
        <authorList>
            <person name="Goeker M."/>
        </authorList>
    </citation>
    <scope>NUCLEOTIDE SEQUENCE [LARGE SCALE GENOMIC DNA]</scope>
    <source>
        <strain evidence="4 6">DSM 40499</strain>
    </source>
</reference>
<reference evidence="3 5" key="1">
    <citation type="submission" date="2016-06" db="EMBL/GenBank/DDBJ databases">
        <title>Complete genome sequence of Streptomyces griseochromogenes ATCC 14511, the Blasticidin S producer.</title>
        <authorList>
            <person name="Wu L."/>
        </authorList>
    </citation>
    <scope>NUCLEOTIDE SEQUENCE [LARGE SCALE GENOMIC DNA]</scope>
    <source>
        <strain evidence="3 5">ATCC 14511</strain>
    </source>
</reference>
<keyword evidence="2" id="KW-0472">Membrane</keyword>
<evidence type="ECO:0000313" key="6">
    <source>
        <dbReference type="Proteomes" id="UP001519309"/>
    </source>
</evidence>
<gene>
    <name evidence="3" type="ORF">AVL59_29075</name>
    <name evidence="4" type="ORF">J2Z21_000659</name>
</gene>
<dbReference type="PANTHER" id="PTHR23542">
    <property type="match status" value="1"/>
</dbReference>
<dbReference type="PANTHER" id="PTHR23542:SF1">
    <property type="entry name" value="MAJOR FACILITATOR SUPERFAMILY (MFS) PROFILE DOMAIN-CONTAINING PROTEIN"/>
    <property type="match status" value="1"/>
</dbReference>
<keyword evidence="6" id="KW-1185">Reference proteome</keyword>
<feature type="transmembrane region" description="Helical" evidence="2">
    <location>
        <begin position="104"/>
        <end position="124"/>
    </location>
</feature>
<evidence type="ECO:0000256" key="1">
    <source>
        <dbReference type="SAM" id="MobiDB-lite"/>
    </source>
</evidence>
<dbReference type="Pfam" id="PF07690">
    <property type="entry name" value="MFS_1"/>
    <property type="match status" value="1"/>
</dbReference>
<dbReference type="GO" id="GO:0022857">
    <property type="term" value="F:transmembrane transporter activity"/>
    <property type="evidence" value="ECO:0007669"/>
    <property type="project" value="InterPro"/>
</dbReference>